<protein>
    <submittedName>
        <fullName evidence="1">Uncharacterized protein</fullName>
    </submittedName>
</protein>
<reference evidence="1 2" key="1">
    <citation type="submission" date="2013-02" db="EMBL/GenBank/DDBJ databases">
        <title>The Genome Sequence of Enterococcus pallens BAA-351.</title>
        <authorList>
            <consortium name="The Broad Institute Genome Sequencing Platform"/>
            <consortium name="The Broad Institute Genome Sequencing Center for Infectious Disease"/>
            <person name="Earl A.M."/>
            <person name="Gilmore M.S."/>
            <person name="Lebreton F."/>
            <person name="Walker B."/>
            <person name="Young S.K."/>
            <person name="Zeng Q."/>
            <person name="Gargeya S."/>
            <person name="Fitzgerald M."/>
            <person name="Haas B."/>
            <person name="Abouelleil A."/>
            <person name="Alvarado L."/>
            <person name="Arachchi H.M."/>
            <person name="Berlin A.M."/>
            <person name="Chapman S.B."/>
            <person name="Dewar J."/>
            <person name="Goldberg J."/>
            <person name="Griggs A."/>
            <person name="Gujja S."/>
            <person name="Hansen M."/>
            <person name="Howarth C."/>
            <person name="Imamovic A."/>
            <person name="Larimer J."/>
            <person name="McCowan C."/>
            <person name="Murphy C."/>
            <person name="Neiman D."/>
            <person name="Pearson M."/>
            <person name="Priest M."/>
            <person name="Roberts A."/>
            <person name="Saif S."/>
            <person name="Shea T."/>
            <person name="Sisk P."/>
            <person name="Sykes S."/>
            <person name="Wortman J."/>
            <person name="Nusbaum C."/>
            <person name="Birren B."/>
        </authorList>
    </citation>
    <scope>NUCLEOTIDE SEQUENCE [LARGE SCALE GENOMIC DNA]</scope>
    <source>
        <strain evidence="1 2">ATCC BAA-351</strain>
    </source>
</reference>
<keyword evidence="2" id="KW-1185">Reference proteome</keyword>
<organism evidence="1 2">
    <name type="scientific">Enterococcus pallens ATCC BAA-351</name>
    <dbReference type="NCBI Taxonomy" id="1158607"/>
    <lineage>
        <taxon>Bacteria</taxon>
        <taxon>Bacillati</taxon>
        <taxon>Bacillota</taxon>
        <taxon>Bacilli</taxon>
        <taxon>Lactobacillales</taxon>
        <taxon>Enterococcaceae</taxon>
        <taxon>Enterococcus</taxon>
    </lineage>
</organism>
<dbReference type="PATRIC" id="fig|1158607.3.peg.5161"/>
<dbReference type="EMBL" id="AJAQ01000050">
    <property type="protein sequence ID" value="EOH86738.1"/>
    <property type="molecule type" value="Genomic_DNA"/>
</dbReference>
<accession>R2PTU2</accession>
<evidence type="ECO:0000313" key="2">
    <source>
        <dbReference type="Proteomes" id="UP000013782"/>
    </source>
</evidence>
<evidence type="ECO:0000313" key="1">
    <source>
        <dbReference type="EMBL" id="EOH86738.1"/>
    </source>
</evidence>
<sequence length="52" mass="5624">MSKTSEELAATLLSGYLASGRLTKVNAEGVAKLLKEWTEAIEKVKAKDQSDN</sequence>
<dbReference type="HOGENOM" id="CLU_3079657_0_0_9"/>
<dbReference type="RefSeq" id="WP_010760106.1">
    <property type="nucleotide sequence ID" value="NZ_ASWD01000003.1"/>
</dbReference>
<dbReference type="Proteomes" id="UP000013782">
    <property type="component" value="Unassembled WGS sequence"/>
</dbReference>
<gene>
    <name evidence="1" type="ORF">UAU_05184</name>
</gene>
<name>R2PTU2_9ENTE</name>
<dbReference type="AlphaFoldDB" id="R2PTU2"/>
<comment type="caution">
    <text evidence="1">The sequence shown here is derived from an EMBL/GenBank/DDBJ whole genome shotgun (WGS) entry which is preliminary data.</text>
</comment>
<proteinExistence type="predicted"/>